<keyword evidence="2" id="KW-1185">Reference proteome</keyword>
<dbReference type="RefSeq" id="WP_138194501.1">
    <property type="nucleotide sequence ID" value="NZ_VCIW01000007.1"/>
</dbReference>
<dbReference type="OrthoDB" id="8183145at2"/>
<proteinExistence type="predicted"/>
<dbReference type="EMBL" id="VCIW01000007">
    <property type="protein sequence ID" value="TLS51794.1"/>
    <property type="molecule type" value="Genomic_DNA"/>
</dbReference>
<evidence type="ECO:0000313" key="1">
    <source>
        <dbReference type="EMBL" id="TLS51794.1"/>
    </source>
</evidence>
<organism evidence="1 2">
    <name type="scientific">Paenibacillus antri</name>
    <dbReference type="NCBI Taxonomy" id="2582848"/>
    <lineage>
        <taxon>Bacteria</taxon>
        <taxon>Bacillati</taxon>
        <taxon>Bacillota</taxon>
        <taxon>Bacilli</taxon>
        <taxon>Bacillales</taxon>
        <taxon>Paenibacillaceae</taxon>
        <taxon>Paenibacillus</taxon>
    </lineage>
</organism>
<gene>
    <name evidence="1" type="ORF">FE782_12840</name>
</gene>
<dbReference type="InterPro" id="IPR029058">
    <property type="entry name" value="AB_hydrolase_fold"/>
</dbReference>
<protein>
    <submittedName>
        <fullName evidence="1">Uncharacterized protein</fullName>
    </submittedName>
</protein>
<evidence type="ECO:0000313" key="2">
    <source>
        <dbReference type="Proteomes" id="UP000309676"/>
    </source>
</evidence>
<sequence length="60" mass="6848">MPDLLGLIAPRGLFLESDDTDRVFPRQPAVKAYEQLKRIYADRGAPAYAWLREKLTTISL</sequence>
<dbReference type="Proteomes" id="UP000309676">
    <property type="component" value="Unassembled WGS sequence"/>
</dbReference>
<reference evidence="1 2" key="1">
    <citation type="submission" date="2019-05" db="EMBL/GenBank/DDBJ databases">
        <authorList>
            <person name="Narsing Rao M.P."/>
            <person name="Li W.J."/>
        </authorList>
    </citation>
    <scope>NUCLEOTIDE SEQUENCE [LARGE SCALE GENOMIC DNA]</scope>
    <source>
        <strain evidence="1 2">SYSU_K30003</strain>
    </source>
</reference>
<dbReference type="Gene3D" id="3.40.50.1820">
    <property type="entry name" value="alpha/beta hydrolase"/>
    <property type="match status" value="1"/>
</dbReference>
<comment type="caution">
    <text evidence="1">The sequence shown here is derived from an EMBL/GenBank/DDBJ whole genome shotgun (WGS) entry which is preliminary data.</text>
</comment>
<dbReference type="AlphaFoldDB" id="A0A5R9GEZ5"/>
<accession>A0A5R9GEZ5</accession>
<name>A0A5R9GEZ5_9BACL</name>